<dbReference type="Proteomes" id="UP000249886">
    <property type="component" value="Unassembled WGS sequence"/>
</dbReference>
<name>A0A6H9XRB1_9CORY</name>
<dbReference type="GeneID" id="84574208"/>
<dbReference type="Pfam" id="PF02620">
    <property type="entry name" value="YceD"/>
    <property type="match status" value="1"/>
</dbReference>
<protein>
    <submittedName>
        <fullName evidence="2">Metal-binding, possibly nucleic acid-binding protein</fullName>
    </submittedName>
</protein>
<evidence type="ECO:0000313" key="2">
    <source>
        <dbReference type="EMBL" id="SPW27862.1"/>
    </source>
</evidence>
<evidence type="ECO:0000256" key="1">
    <source>
        <dbReference type="SAM" id="MobiDB-lite"/>
    </source>
</evidence>
<dbReference type="InterPro" id="IPR003772">
    <property type="entry name" value="YceD"/>
</dbReference>
<reference evidence="2 3" key="1">
    <citation type="submission" date="2018-06" db="EMBL/GenBank/DDBJ databases">
        <authorList>
            <consortium name="Pathogen Informatics"/>
            <person name="Doyle S."/>
        </authorList>
    </citation>
    <scope>NUCLEOTIDE SEQUENCE [LARGE SCALE GENOMIC DNA]</scope>
    <source>
        <strain evidence="2 3">NCTC10254</strain>
    </source>
</reference>
<dbReference type="AlphaFoldDB" id="A0A6H9XRB1"/>
<comment type="caution">
    <text evidence="2">The sequence shown here is derived from an EMBL/GenBank/DDBJ whole genome shotgun (WGS) entry which is preliminary data.</text>
</comment>
<dbReference type="EMBL" id="UARK01000003">
    <property type="protein sequence ID" value="SPW27862.1"/>
    <property type="molecule type" value="Genomic_DNA"/>
</dbReference>
<gene>
    <name evidence="2" type="ORF">NCTC10254_01056</name>
</gene>
<feature type="region of interest" description="Disordered" evidence="1">
    <location>
        <begin position="149"/>
        <end position="190"/>
    </location>
</feature>
<feature type="compositionally biased region" description="Acidic residues" evidence="1">
    <location>
        <begin position="161"/>
        <end position="172"/>
    </location>
</feature>
<sequence length="190" mass="20338">MKNTSNSPFVFDVSDPMRSGMVEHRTQTGPSPTRIGPEMIAIPEGYDVTVDATLTPLGEAIMVDATIQARLQGECVRCLKTITPDTTLTVSQVFATTPDFVVGDPDDEEETEAVPLIQHDMVDLLQSVIDEAGITLPFNPVCPDGCADDAEVPGLDHLDDGSADSDDSDDSDSGAARSIDPRWSGLEKFL</sequence>
<organism evidence="2 3">
    <name type="scientific">Corynebacterium matruchotii</name>
    <dbReference type="NCBI Taxonomy" id="43768"/>
    <lineage>
        <taxon>Bacteria</taxon>
        <taxon>Bacillati</taxon>
        <taxon>Actinomycetota</taxon>
        <taxon>Actinomycetes</taxon>
        <taxon>Mycobacteriales</taxon>
        <taxon>Corynebacteriaceae</taxon>
        <taxon>Corynebacterium</taxon>
    </lineage>
</organism>
<accession>A0A6H9XRB1</accession>
<dbReference type="RefSeq" id="WP_005526098.1">
    <property type="nucleotide sequence ID" value="NZ_CP050134.2"/>
</dbReference>
<proteinExistence type="predicted"/>
<evidence type="ECO:0000313" key="3">
    <source>
        <dbReference type="Proteomes" id="UP000249886"/>
    </source>
</evidence>